<evidence type="ECO:0000256" key="4">
    <source>
        <dbReference type="ARBA" id="ARBA00022768"/>
    </source>
</evidence>
<dbReference type="HAMAP" id="MF_00050">
    <property type="entry name" value="EF_Ts"/>
    <property type="match status" value="1"/>
</dbReference>
<comment type="similarity">
    <text evidence="1 6 7">Belongs to the EF-Ts family.</text>
</comment>
<dbReference type="CDD" id="cd14275">
    <property type="entry name" value="UBA_EF-Ts"/>
    <property type="match status" value="1"/>
</dbReference>
<keyword evidence="5 6" id="KW-0648">Protein biosynthesis</keyword>
<evidence type="ECO:0000256" key="3">
    <source>
        <dbReference type="ARBA" id="ARBA00022490"/>
    </source>
</evidence>
<dbReference type="SUPFAM" id="SSF54713">
    <property type="entry name" value="Elongation factor Ts (EF-Ts), dimerisation domain"/>
    <property type="match status" value="2"/>
</dbReference>
<comment type="function">
    <text evidence="6 7">Associates with the EF-Tu.GDP complex and induces the exchange of GDP to GTP. It remains bound to the aminoacyl-tRNA.EF-Tu.GTP complex up to the GTP hydrolysis stage on the ribosome.</text>
</comment>
<evidence type="ECO:0000313" key="10">
    <source>
        <dbReference type="EMBL" id="MXY33730.1"/>
    </source>
</evidence>
<evidence type="ECO:0000256" key="7">
    <source>
        <dbReference type="RuleBase" id="RU000642"/>
    </source>
</evidence>
<dbReference type="InterPro" id="IPR036402">
    <property type="entry name" value="EF-Ts_dimer_sf"/>
</dbReference>
<accession>A0A6B0Y1U8</accession>
<organism evidence="10">
    <name type="scientific">Boseongicola sp. SB0664_bin_43</name>
    <dbReference type="NCBI Taxonomy" id="2604844"/>
    <lineage>
        <taxon>Bacteria</taxon>
        <taxon>Pseudomonadati</taxon>
        <taxon>Pseudomonadota</taxon>
        <taxon>Alphaproteobacteria</taxon>
        <taxon>Rhodobacterales</taxon>
        <taxon>Paracoccaceae</taxon>
        <taxon>Boseongicola</taxon>
    </lineage>
</organism>
<dbReference type="InterPro" id="IPR014039">
    <property type="entry name" value="Transl_elong_EFTs/EF1B_dimer"/>
</dbReference>
<dbReference type="PROSITE" id="PS01127">
    <property type="entry name" value="EF_TS_2"/>
    <property type="match status" value="1"/>
</dbReference>
<dbReference type="NCBIfam" id="TIGR00116">
    <property type="entry name" value="tsf"/>
    <property type="match status" value="1"/>
</dbReference>
<sequence>MTQVSISAKDVKRLRDMTGAGMMDCKRALGEANGNLDAAVDLLRKKGQRVAAKRADREALQGLILTRISDSGHTGIIVEVNCETDFVARNDEFNAFANEVADLILSSRPSDLDVLLASPLGDGRTVGEALIDLTGKIGEKLGIRRFSVLSVEDGQVIDYIHPGSRLGVLVTLLGTGSLEDTGRDVAMQIAALNPLAAHREDVPSDVQAKELEIGKESARLEGKPEHLLDRIANGKLERFFKDNVLVEQPFVKDASLRVRDVLKKSGANVGEFVRCALGE</sequence>
<dbReference type="InterPro" id="IPR018101">
    <property type="entry name" value="Transl_elong_Ts_CS"/>
</dbReference>
<dbReference type="AlphaFoldDB" id="A0A6B0Y1U8"/>
<dbReference type="FunFam" id="1.10.8.10:FF:000001">
    <property type="entry name" value="Elongation factor Ts"/>
    <property type="match status" value="1"/>
</dbReference>
<dbReference type="Gene3D" id="1.10.286.20">
    <property type="match status" value="1"/>
</dbReference>
<evidence type="ECO:0000256" key="1">
    <source>
        <dbReference type="ARBA" id="ARBA00005532"/>
    </source>
</evidence>
<keyword evidence="3 6" id="KW-0963">Cytoplasm</keyword>
<dbReference type="PANTHER" id="PTHR11741">
    <property type="entry name" value="ELONGATION FACTOR TS"/>
    <property type="match status" value="1"/>
</dbReference>
<dbReference type="PROSITE" id="PS01126">
    <property type="entry name" value="EF_TS_1"/>
    <property type="match status" value="1"/>
</dbReference>
<feature type="region of interest" description="Involved in Mg(2+) ion dislocation from EF-Tu" evidence="6">
    <location>
        <begin position="84"/>
        <end position="87"/>
    </location>
</feature>
<name>A0A6B0Y1U8_9RHOB</name>
<reference evidence="10" key="1">
    <citation type="submission" date="2019-09" db="EMBL/GenBank/DDBJ databases">
        <title>Characterisation of the sponge microbiome using genome-centric metagenomics.</title>
        <authorList>
            <person name="Engelberts J.P."/>
            <person name="Robbins S.J."/>
            <person name="De Goeij J.M."/>
            <person name="Aranda M."/>
            <person name="Bell S.C."/>
            <person name="Webster N.S."/>
        </authorList>
    </citation>
    <scope>NUCLEOTIDE SEQUENCE</scope>
    <source>
        <strain evidence="10">SB0664_bin_43</strain>
    </source>
</reference>
<dbReference type="InterPro" id="IPR001816">
    <property type="entry name" value="Transl_elong_EFTs/EF1B"/>
</dbReference>
<comment type="caution">
    <text evidence="10">The sequence shown here is derived from an EMBL/GenBank/DDBJ whole genome shotgun (WGS) entry which is preliminary data.</text>
</comment>
<dbReference type="SUPFAM" id="SSF46934">
    <property type="entry name" value="UBA-like"/>
    <property type="match status" value="1"/>
</dbReference>
<keyword evidence="4 6" id="KW-0251">Elongation factor</keyword>
<dbReference type="GO" id="GO:0003746">
    <property type="term" value="F:translation elongation factor activity"/>
    <property type="evidence" value="ECO:0007669"/>
    <property type="project" value="UniProtKB-UniRule"/>
</dbReference>
<evidence type="ECO:0000256" key="5">
    <source>
        <dbReference type="ARBA" id="ARBA00022917"/>
    </source>
</evidence>
<dbReference type="PANTHER" id="PTHR11741:SF0">
    <property type="entry name" value="ELONGATION FACTOR TS, MITOCHONDRIAL"/>
    <property type="match status" value="1"/>
</dbReference>
<dbReference type="Gene3D" id="3.30.479.20">
    <property type="entry name" value="Elongation factor Ts, dimerisation domain"/>
    <property type="match status" value="2"/>
</dbReference>
<dbReference type="EMBL" id="VXRY01000261">
    <property type="protein sequence ID" value="MXY33730.1"/>
    <property type="molecule type" value="Genomic_DNA"/>
</dbReference>
<proteinExistence type="inferred from homology"/>
<protein>
    <recommendedName>
        <fullName evidence="2 6">Elongation factor Ts</fullName>
        <shortName evidence="6">EF-Ts</shortName>
    </recommendedName>
</protein>
<evidence type="ECO:0000256" key="2">
    <source>
        <dbReference type="ARBA" id="ARBA00016956"/>
    </source>
</evidence>
<dbReference type="InterPro" id="IPR009060">
    <property type="entry name" value="UBA-like_sf"/>
</dbReference>
<evidence type="ECO:0000259" key="9">
    <source>
        <dbReference type="Pfam" id="PF00889"/>
    </source>
</evidence>
<gene>
    <name evidence="6" type="primary">tsf</name>
    <name evidence="10" type="ORF">F4Y60_06505</name>
</gene>
<evidence type="ECO:0000256" key="8">
    <source>
        <dbReference type="RuleBase" id="RU000643"/>
    </source>
</evidence>
<dbReference type="GO" id="GO:0005737">
    <property type="term" value="C:cytoplasm"/>
    <property type="evidence" value="ECO:0007669"/>
    <property type="project" value="UniProtKB-SubCell"/>
</dbReference>
<evidence type="ECO:0000256" key="6">
    <source>
        <dbReference type="HAMAP-Rule" id="MF_00050"/>
    </source>
</evidence>
<comment type="subcellular location">
    <subcellularLocation>
        <location evidence="6 8">Cytoplasm</location>
    </subcellularLocation>
</comment>
<feature type="domain" description="Translation elongation factor EFTs/EF1B dimerisation" evidence="9">
    <location>
        <begin position="75"/>
        <end position="279"/>
    </location>
</feature>
<dbReference type="Gene3D" id="1.10.8.10">
    <property type="entry name" value="DNA helicase RuvA subunit, C-terminal domain"/>
    <property type="match status" value="1"/>
</dbReference>
<dbReference type="Pfam" id="PF00889">
    <property type="entry name" value="EF_TS"/>
    <property type="match status" value="1"/>
</dbReference>